<dbReference type="PANTHER" id="PTHR43649:SF33">
    <property type="entry name" value="POLYGALACTURONAN_RHAMNOGALACTURONAN-BINDING PROTEIN YTCQ"/>
    <property type="match status" value="1"/>
</dbReference>
<evidence type="ECO:0000256" key="1">
    <source>
        <dbReference type="ARBA" id="ARBA00022475"/>
    </source>
</evidence>
<dbReference type="EMBL" id="VDCQ01000080">
    <property type="protein sequence ID" value="TNJ60836.1"/>
    <property type="molecule type" value="Genomic_DNA"/>
</dbReference>
<dbReference type="OrthoDB" id="9795467at2"/>
<evidence type="ECO:0000256" key="2">
    <source>
        <dbReference type="ARBA" id="ARBA00022729"/>
    </source>
</evidence>
<dbReference type="AlphaFoldDB" id="A0A5C4SXZ6"/>
<dbReference type="Pfam" id="PF01547">
    <property type="entry name" value="SBP_bac_1"/>
    <property type="match status" value="1"/>
</dbReference>
<evidence type="ECO:0000313" key="7">
    <source>
        <dbReference type="EMBL" id="TNJ60836.1"/>
    </source>
</evidence>
<dbReference type="Gene3D" id="3.40.190.10">
    <property type="entry name" value="Periplasmic binding protein-like II"/>
    <property type="match status" value="1"/>
</dbReference>
<dbReference type="PROSITE" id="PS51257">
    <property type="entry name" value="PROKAR_LIPOPROTEIN"/>
    <property type="match status" value="1"/>
</dbReference>
<organism evidence="7 8">
    <name type="scientific">Paenibacillus hemerocallicola</name>
    <dbReference type="NCBI Taxonomy" id="1172614"/>
    <lineage>
        <taxon>Bacteria</taxon>
        <taxon>Bacillati</taxon>
        <taxon>Bacillota</taxon>
        <taxon>Bacilli</taxon>
        <taxon>Bacillales</taxon>
        <taxon>Paenibacillaceae</taxon>
        <taxon>Paenibacillus</taxon>
    </lineage>
</organism>
<dbReference type="InterPro" id="IPR006059">
    <property type="entry name" value="SBP"/>
</dbReference>
<evidence type="ECO:0000256" key="3">
    <source>
        <dbReference type="ARBA" id="ARBA00023136"/>
    </source>
</evidence>
<keyword evidence="5" id="KW-0449">Lipoprotein</keyword>
<dbReference type="InterPro" id="IPR050490">
    <property type="entry name" value="Bact_solute-bd_prot1"/>
</dbReference>
<evidence type="ECO:0000256" key="5">
    <source>
        <dbReference type="ARBA" id="ARBA00023288"/>
    </source>
</evidence>
<gene>
    <name evidence="7" type="ORF">FE784_35470</name>
</gene>
<protein>
    <submittedName>
        <fullName evidence="7">Extracellular solute-binding protein</fullName>
    </submittedName>
</protein>
<proteinExistence type="predicted"/>
<dbReference type="PANTHER" id="PTHR43649">
    <property type="entry name" value="ARABINOSE-BINDING PROTEIN-RELATED"/>
    <property type="match status" value="1"/>
</dbReference>
<evidence type="ECO:0000256" key="6">
    <source>
        <dbReference type="SAM" id="SignalP"/>
    </source>
</evidence>
<dbReference type="SUPFAM" id="SSF53850">
    <property type="entry name" value="Periplasmic binding protein-like II"/>
    <property type="match status" value="1"/>
</dbReference>
<feature type="chain" id="PRO_5038952186" evidence="6">
    <location>
        <begin position="22"/>
        <end position="441"/>
    </location>
</feature>
<dbReference type="Proteomes" id="UP000307943">
    <property type="component" value="Unassembled WGS sequence"/>
</dbReference>
<feature type="signal peptide" evidence="6">
    <location>
        <begin position="1"/>
        <end position="21"/>
    </location>
</feature>
<comment type="caution">
    <text evidence="7">The sequence shown here is derived from an EMBL/GenBank/DDBJ whole genome shotgun (WGS) entry which is preliminary data.</text>
</comment>
<keyword evidence="2 6" id="KW-0732">Signal</keyword>
<evidence type="ECO:0000313" key="8">
    <source>
        <dbReference type="Proteomes" id="UP000307943"/>
    </source>
</evidence>
<sequence length="441" mass="49205">MRTMKVKAGMAALTLSLLVTACGGQDGGSASGDTGAKKEEKPKDPYTMVIFTAGVSEKEFNERFRDTLKAKFPHVAIEYITSGKGQTIADLVASKKIPDIIRTDVPSLQKDYLDYKIQYDMSELVKKYKYDTSRFNKVFIDEIVDAGGTAALYGLPVPPYFPQATYYNKDLFDKFGVAYPKDGMTWDELYELAKKMTRIDGGTVYRGFSANPINSLRDNVLSLPILDPNADGLADSGKWSTLFQNLLRFYQIPNNTIEKTIGDEDKAFSKGNVALMTNQHNIYLVIPPEVNWDLVSYPKFKDGPNLMPQRGPAYWSITNTSKHKDEAFEMIMAMLSDESQLADSKRGIPTTLNSPEIAKVLGQSDPVYSKKNMNAINFYKPANYTPKRKQGQITVQGTAQQNLVGNALIEVAQGKKDINTALREVDEKLKKELELENAKSK</sequence>
<keyword evidence="3" id="KW-0472">Membrane</keyword>
<keyword evidence="8" id="KW-1185">Reference proteome</keyword>
<keyword evidence="1" id="KW-1003">Cell membrane</keyword>
<evidence type="ECO:0000256" key="4">
    <source>
        <dbReference type="ARBA" id="ARBA00023139"/>
    </source>
</evidence>
<keyword evidence="4" id="KW-0564">Palmitate</keyword>
<reference evidence="7 8" key="1">
    <citation type="submission" date="2019-05" db="EMBL/GenBank/DDBJ databases">
        <title>We sequenced the genome of Paenibacillus hemerocallicola KCTC 33185 for further insight into its adaptation and study the phylogeny of Paenibacillus.</title>
        <authorList>
            <person name="Narsing Rao M.P."/>
        </authorList>
    </citation>
    <scope>NUCLEOTIDE SEQUENCE [LARGE SCALE GENOMIC DNA]</scope>
    <source>
        <strain evidence="7 8">KCTC 33185</strain>
    </source>
</reference>
<name>A0A5C4SXZ6_9BACL</name>
<accession>A0A5C4SXZ6</accession>